<sequence>MSNKESIDPKFHPSFTEGDVCVIAKDGTHFAADCNRLARGSQTFKSLLELPRPTNGHELSKSADKKVEESKTFHIDATSTLTAYFLAFLGADIPLLPPTGLADTFKLLKLCDMFECTCEHTKLLQQRLQAETKGHVWKLLAIASHLNDRALGLQCLEKMDMNSFKHGRAPEESRGGDFAKKMIALSYDWQGRLYSLVFQDKEQVIAQRAHPIYRMSRKHHKVLDRYEVQPTEITAMTFKNDWSRLCRTFGDDNFWSSGGD</sequence>
<proteinExistence type="predicted"/>
<evidence type="ECO:0000313" key="1">
    <source>
        <dbReference type="EMBL" id="OBR88969.1"/>
    </source>
</evidence>
<gene>
    <name evidence="1" type="ORF">I303_00789</name>
    <name evidence="2" type="ORF">I303_100787</name>
</gene>
<dbReference type="Proteomes" id="UP000078595">
    <property type="component" value="Chromosome 1"/>
</dbReference>
<reference evidence="1" key="1">
    <citation type="submission" date="2013-07" db="EMBL/GenBank/DDBJ databases">
        <title>The Genome Sequence of Cryptococcus dejecticola CBS10117.</title>
        <authorList>
            <consortium name="The Broad Institute Genome Sequencing Platform"/>
            <person name="Cuomo C."/>
            <person name="Litvintseva A."/>
            <person name="Chen Y."/>
            <person name="Heitman J."/>
            <person name="Sun S."/>
            <person name="Springer D."/>
            <person name="Dromer F."/>
            <person name="Young S.K."/>
            <person name="Zeng Q."/>
            <person name="Gargeya S."/>
            <person name="Fitzgerald M."/>
            <person name="Abouelleil A."/>
            <person name="Alvarado L."/>
            <person name="Berlin A.M."/>
            <person name="Chapman S.B."/>
            <person name="Dewar J."/>
            <person name="Goldberg J."/>
            <person name="Griggs A."/>
            <person name="Gujja S."/>
            <person name="Hansen M."/>
            <person name="Howarth C."/>
            <person name="Imamovic A."/>
            <person name="Larimer J."/>
            <person name="McCowan C."/>
            <person name="Murphy C."/>
            <person name="Pearson M."/>
            <person name="Priest M."/>
            <person name="Roberts A."/>
            <person name="Saif S."/>
            <person name="Shea T."/>
            <person name="Sykes S."/>
            <person name="Wortman J."/>
            <person name="Nusbaum C."/>
            <person name="Birren B."/>
        </authorList>
    </citation>
    <scope>NUCLEOTIDE SEQUENCE [LARGE SCALE GENOMIC DNA]</scope>
    <source>
        <strain evidence="1">CBS 10117</strain>
    </source>
</reference>
<organism evidence="1">
    <name type="scientific">Kwoniella dejecticola CBS 10117</name>
    <dbReference type="NCBI Taxonomy" id="1296121"/>
    <lineage>
        <taxon>Eukaryota</taxon>
        <taxon>Fungi</taxon>
        <taxon>Dikarya</taxon>
        <taxon>Basidiomycota</taxon>
        <taxon>Agaricomycotina</taxon>
        <taxon>Tremellomycetes</taxon>
        <taxon>Tremellales</taxon>
        <taxon>Cryptococcaceae</taxon>
        <taxon>Kwoniella</taxon>
    </lineage>
</organism>
<accession>A0A1A6AFZ0</accession>
<dbReference type="KEGG" id="kdj:28964488"/>
<dbReference type="GeneID" id="28964488"/>
<dbReference type="OrthoDB" id="2569176at2759"/>
<keyword evidence="3" id="KW-1185">Reference proteome</keyword>
<dbReference type="AlphaFoldDB" id="A0A1A6AFZ0"/>
<dbReference type="RefSeq" id="XP_018266811.1">
    <property type="nucleotide sequence ID" value="XM_018404157.1"/>
</dbReference>
<name>A0A1A6AFZ0_9TREE</name>
<reference evidence="2" key="3">
    <citation type="submission" date="2024-02" db="EMBL/GenBank/DDBJ databases">
        <title>Comparative genomics of Cryptococcus and Kwoniella reveals pathogenesis evolution and contrasting modes of karyotype evolution via chromosome fusion or intercentromeric recombination.</title>
        <authorList>
            <person name="Coelho M.A."/>
            <person name="David-Palma M."/>
            <person name="Shea T."/>
            <person name="Bowers K."/>
            <person name="McGinley-Smith S."/>
            <person name="Mohammad A.W."/>
            <person name="Gnirke A."/>
            <person name="Yurkov A.M."/>
            <person name="Nowrousian M."/>
            <person name="Sun S."/>
            <person name="Cuomo C.A."/>
            <person name="Heitman J."/>
        </authorList>
    </citation>
    <scope>NUCLEOTIDE SEQUENCE</scope>
    <source>
        <strain evidence="2">CBS 10117</strain>
    </source>
</reference>
<dbReference type="EMBL" id="KI894027">
    <property type="protein sequence ID" value="OBR88969.1"/>
    <property type="molecule type" value="Genomic_DNA"/>
</dbReference>
<evidence type="ECO:0008006" key="4">
    <source>
        <dbReference type="Google" id="ProtNLM"/>
    </source>
</evidence>
<protein>
    <recommendedName>
        <fullName evidence="4">BTB domain-containing protein</fullName>
    </recommendedName>
</protein>
<evidence type="ECO:0000313" key="3">
    <source>
        <dbReference type="Proteomes" id="UP000078595"/>
    </source>
</evidence>
<evidence type="ECO:0000313" key="2">
    <source>
        <dbReference type="EMBL" id="WWC58249.1"/>
    </source>
</evidence>
<dbReference type="EMBL" id="CP144530">
    <property type="protein sequence ID" value="WWC58249.1"/>
    <property type="molecule type" value="Genomic_DNA"/>
</dbReference>
<dbReference type="VEuPathDB" id="FungiDB:I303_00789"/>
<reference evidence="2" key="2">
    <citation type="submission" date="2013-07" db="EMBL/GenBank/DDBJ databases">
        <authorList>
            <consortium name="The Broad Institute Genome Sequencing Platform"/>
            <person name="Cuomo C."/>
            <person name="Litvintseva A."/>
            <person name="Chen Y."/>
            <person name="Heitman J."/>
            <person name="Sun S."/>
            <person name="Springer D."/>
            <person name="Dromer F."/>
            <person name="Young S.K."/>
            <person name="Zeng Q."/>
            <person name="Gargeya S."/>
            <person name="Fitzgerald M."/>
            <person name="Abouelleil A."/>
            <person name="Alvarado L."/>
            <person name="Berlin A.M."/>
            <person name="Chapman S.B."/>
            <person name="Dewar J."/>
            <person name="Goldberg J."/>
            <person name="Griggs A."/>
            <person name="Gujja S."/>
            <person name="Hansen M."/>
            <person name="Howarth C."/>
            <person name="Imamovic A."/>
            <person name="Larimer J."/>
            <person name="McCowan C."/>
            <person name="Murphy C."/>
            <person name="Pearson M."/>
            <person name="Priest M."/>
            <person name="Roberts A."/>
            <person name="Saif S."/>
            <person name="Shea T."/>
            <person name="Sykes S."/>
            <person name="Wortman J."/>
            <person name="Nusbaum C."/>
            <person name="Birren B."/>
        </authorList>
    </citation>
    <scope>NUCLEOTIDE SEQUENCE</scope>
    <source>
        <strain evidence="2">CBS 10117</strain>
    </source>
</reference>